<evidence type="ECO:0000313" key="2">
    <source>
        <dbReference type="Proteomes" id="UP000299102"/>
    </source>
</evidence>
<reference evidence="1 2" key="1">
    <citation type="journal article" date="2019" name="Commun. Biol.">
        <title>The bagworm genome reveals a unique fibroin gene that provides high tensile strength.</title>
        <authorList>
            <person name="Kono N."/>
            <person name="Nakamura H."/>
            <person name="Ohtoshi R."/>
            <person name="Tomita M."/>
            <person name="Numata K."/>
            <person name="Arakawa K."/>
        </authorList>
    </citation>
    <scope>NUCLEOTIDE SEQUENCE [LARGE SCALE GENOMIC DNA]</scope>
</reference>
<gene>
    <name evidence="1" type="ORF">EVAR_55295_1</name>
</gene>
<keyword evidence="2" id="KW-1185">Reference proteome</keyword>
<name>A0A4C1ZE04_EUMVA</name>
<sequence length="107" mass="12363">MLRNVGRAERLLAAETVTCECRFPVLPAFPYYPPHVTSIPRLEHYRSTAPDTLFRSVYLNTYTYKYPEWPVSTCEEPRRCSAPRPAGVCALITRDDLHRTPVSFLFI</sequence>
<proteinExistence type="predicted"/>
<comment type="caution">
    <text evidence="1">The sequence shown here is derived from an EMBL/GenBank/DDBJ whole genome shotgun (WGS) entry which is preliminary data.</text>
</comment>
<dbReference type="Proteomes" id="UP000299102">
    <property type="component" value="Unassembled WGS sequence"/>
</dbReference>
<dbReference type="EMBL" id="BGZK01001830">
    <property type="protein sequence ID" value="GBP87011.1"/>
    <property type="molecule type" value="Genomic_DNA"/>
</dbReference>
<accession>A0A4C1ZE04</accession>
<protein>
    <submittedName>
        <fullName evidence="1">Uncharacterized protein</fullName>
    </submittedName>
</protein>
<evidence type="ECO:0000313" key="1">
    <source>
        <dbReference type="EMBL" id="GBP87011.1"/>
    </source>
</evidence>
<organism evidence="1 2">
    <name type="scientific">Eumeta variegata</name>
    <name type="common">Bagworm moth</name>
    <name type="synonym">Eumeta japonica</name>
    <dbReference type="NCBI Taxonomy" id="151549"/>
    <lineage>
        <taxon>Eukaryota</taxon>
        <taxon>Metazoa</taxon>
        <taxon>Ecdysozoa</taxon>
        <taxon>Arthropoda</taxon>
        <taxon>Hexapoda</taxon>
        <taxon>Insecta</taxon>
        <taxon>Pterygota</taxon>
        <taxon>Neoptera</taxon>
        <taxon>Endopterygota</taxon>
        <taxon>Lepidoptera</taxon>
        <taxon>Glossata</taxon>
        <taxon>Ditrysia</taxon>
        <taxon>Tineoidea</taxon>
        <taxon>Psychidae</taxon>
        <taxon>Oiketicinae</taxon>
        <taxon>Eumeta</taxon>
    </lineage>
</organism>
<dbReference type="AlphaFoldDB" id="A0A4C1ZE04"/>